<evidence type="ECO:0000313" key="11">
    <source>
        <dbReference type="Proteomes" id="UP000186905"/>
    </source>
</evidence>
<evidence type="ECO:0000256" key="1">
    <source>
        <dbReference type="ARBA" id="ARBA00007874"/>
    </source>
</evidence>
<keyword evidence="11" id="KW-1185">Reference proteome</keyword>
<dbReference type="PANTHER" id="PTHR43112">
    <property type="entry name" value="FERREDOXIN"/>
    <property type="match status" value="1"/>
</dbReference>
<evidence type="ECO:0000256" key="3">
    <source>
        <dbReference type="ARBA" id="ARBA00022714"/>
    </source>
</evidence>
<keyword evidence="3" id="KW-0001">2Fe-2S</keyword>
<dbReference type="EMBL" id="MJIL01000059">
    <property type="protein sequence ID" value="OLQ78187.1"/>
    <property type="molecule type" value="Genomic_DNA"/>
</dbReference>
<keyword evidence="5" id="KW-0249">Electron transport</keyword>
<evidence type="ECO:0000256" key="4">
    <source>
        <dbReference type="ARBA" id="ARBA00022723"/>
    </source>
</evidence>
<keyword evidence="4" id="KW-0479">Metal-binding</keyword>
<dbReference type="InterPro" id="IPR036010">
    <property type="entry name" value="2Fe-2S_ferredoxin-like_sf"/>
</dbReference>
<comment type="similarity">
    <text evidence="1">Belongs to the 2Fe2S plant-type ferredoxin family.</text>
</comment>
<evidence type="ECO:0000256" key="6">
    <source>
        <dbReference type="ARBA" id="ARBA00023004"/>
    </source>
</evidence>
<comment type="caution">
    <text evidence="10">The sequence shown here is derived from an EMBL/GenBank/DDBJ whole genome shotgun (WGS) entry which is preliminary data.</text>
</comment>
<sequence>MHQVRLLPHDITFTADERETVLQAALNAGVAFPNRCQVGACAMCLCRKLSGEISYQLEPMLTEKEQAEGWIFTCQATAKSDLVLELD</sequence>
<protein>
    <submittedName>
        <fullName evidence="10">Ferredoxin</fullName>
    </submittedName>
</protein>
<evidence type="ECO:0000313" key="10">
    <source>
        <dbReference type="EMBL" id="OLQ78187.1"/>
    </source>
</evidence>
<keyword evidence="6" id="KW-0408">Iron</keyword>
<dbReference type="OrthoDB" id="9806195at2"/>
<dbReference type="RefSeq" id="WP_075763276.1">
    <property type="nucleotide sequence ID" value="NZ_MJIL01000059.1"/>
</dbReference>
<name>A0A1Q9GT29_9GAMM</name>
<dbReference type="InterPro" id="IPR001041">
    <property type="entry name" value="2Fe-2S_ferredoxin-type"/>
</dbReference>
<evidence type="ECO:0000256" key="7">
    <source>
        <dbReference type="ARBA" id="ARBA00023014"/>
    </source>
</evidence>
<evidence type="ECO:0000259" key="9">
    <source>
        <dbReference type="PROSITE" id="PS51085"/>
    </source>
</evidence>
<dbReference type="GO" id="GO:0051537">
    <property type="term" value="F:2 iron, 2 sulfur cluster binding"/>
    <property type="evidence" value="ECO:0007669"/>
    <property type="project" value="UniProtKB-KW"/>
</dbReference>
<accession>A0A1Q9GT29</accession>
<reference evidence="10 11" key="1">
    <citation type="submission" date="2016-09" db="EMBL/GenBank/DDBJ databases">
        <title>Photobacterium proteolyticum sp. nov. a protease producing bacterium isolated from ocean sediments of Laizhou Bay.</title>
        <authorList>
            <person name="Li Y."/>
        </authorList>
    </citation>
    <scope>NUCLEOTIDE SEQUENCE [LARGE SCALE GENOMIC DNA]</scope>
    <source>
        <strain evidence="10 11">13-12</strain>
    </source>
</reference>
<evidence type="ECO:0000256" key="2">
    <source>
        <dbReference type="ARBA" id="ARBA00022448"/>
    </source>
</evidence>
<dbReference type="Gene3D" id="3.10.20.30">
    <property type="match status" value="1"/>
</dbReference>
<dbReference type="Proteomes" id="UP000186905">
    <property type="component" value="Unassembled WGS sequence"/>
</dbReference>
<gene>
    <name evidence="10" type="ORF">BIT28_23725</name>
</gene>
<dbReference type="InterPro" id="IPR012675">
    <property type="entry name" value="Beta-grasp_dom_sf"/>
</dbReference>
<dbReference type="PANTHER" id="PTHR43112:SF3">
    <property type="entry name" value="FERREDOXIN-2, CHLOROPLASTIC"/>
    <property type="match status" value="1"/>
</dbReference>
<dbReference type="InterPro" id="IPR006058">
    <property type="entry name" value="2Fe2S_fd_BS"/>
</dbReference>
<proteinExistence type="inferred from homology"/>
<keyword evidence="7" id="KW-0411">Iron-sulfur</keyword>
<dbReference type="PROSITE" id="PS00197">
    <property type="entry name" value="2FE2S_FER_1"/>
    <property type="match status" value="1"/>
</dbReference>
<feature type="domain" description="2Fe-2S ferredoxin-type" evidence="9">
    <location>
        <begin position="2"/>
        <end position="87"/>
    </location>
</feature>
<comment type="cofactor">
    <cofactor evidence="8">
        <name>[2Fe-2S] cluster</name>
        <dbReference type="ChEBI" id="CHEBI:190135"/>
    </cofactor>
</comment>
<evidence type="ECO:0000256" key="8">
    <source>
        <dbReference type="ARBA" id="ARBA00034078"/>
    </source>
</evidence>
<dbReference type="Pfam" id="PF00111">
    <property type="entry name" value="Fer2"/>
    <property type="match status" value="1"/>
</dbReference>
<dbReference type="STRING" id="1903952.BIT28_23725"/>
<evidence type="ECO:0000256" key="5">
    <source>
        <dbReference type="ARBA" id="ARBA00022982"/>
    </source>
</evidence>
<dbReference type="CDD" id="cd00207">
    <property type="entry name" value="fer2"/>
    <property type="match status" value="1"/>
</dbReference>
<dbReference type="GO" id="GO:0046872">
    <property type="term" value="F:metal ion binding"/>
    <property type="evidence" value="ECO:0007669"/>
    <property type="project" value="UniProtKB-KW"/>
</dbReference>
<dbReference type="SUPFAM" id="SSF54292">
    <property type="entry name" value="2Fe-2S ferredoxin-like"/>
    <property type="match status" value="1"/>
</dbReference>
<organism evidence="10 11">
    <name type="scientific">Photobacterium proteolyticum</name>
    <dbReference type="NCBI Taxonomy" id="1903952"/>
    <lineage>
        <taxon>Bacteria</taxon>
        <taxon>Pseudomonadati</taxon>
        <taxon>Pseudomonadota</taxon>
        <taxon>Gammaproteobacteria</taxon>
        <taxon>Vibrionales</taxon>
        <taxon>Vibrionaceae</taxon>
        <taxon>Photobacterium</taxon>
    </lineage>
</organism>
<dbReference type="AlphaFoldDB" id="A0A1Q9GT29"/>
<dbReference type="PROSITE" id="PS51085">
    <property type="entry name" value="2FE2S_FER_2"/>
    <property type="match status" value="1"/>
</dbReference>
<keyword evidence="2" id="KW-0813">Transport</keyword>